<keyword evidence="9 12" id="KW-0201">Cytochrome c-type biogenesis</keyword>
<dbReference type="GO" id="GO:0017004">
    <property type="term" value="P:cytochrome complex assembly"/>
    <property type="evidence" value="ECO:0007669"/>
    <property type="project" value="UniProtKB-KW"/>
</dbReference>
<dbReference type="PANTHER" id="PTHR37531">
    <property type="entry name" value="HEME EXPORTER PROTEIN D"/>
    <property type="match status" value="1"/>
</dbReference>
<dbReference type="PANTHER" id="PTHR37531:SF1">
    <property type="entry name" value="HEME EXPORTER PROTEIN D"/>
    <property type="match status" value="1"/>
</dbReference>
<protein>
    <recommendedName>
        <fullName evidence="4 12">Heme exporter protein D</fullName>
    </recommendedName>
</protein>
<evidence type="ECO:0000256" key="6">
    <source>
        <dbReference type="ARBA" id="ARBA00022475"/>
    </source>
</evidence>
<sequence>MNWQDFFSMGGYGFYVWTSYGLMFVVLGLNLFWAVRRKSEVIKSIARRAKQEGRRT</sequence>
<dbReference type="GO" id="GO:1903607">
    <property type="term" value="P:cytochrome c biosynthetic process"/>
    <property type="evidence" value="ECO:0007669"/>
    <property type="project" value="TreeGrafter"/>
</dbReference>
<dbReference type="AlphaFoldDB" id="A0A250KZQ4"/>
<keyword evidence="10 12" id="KW-1133">Transmembrane helix</keyword>
<evidence type="ECO:0000256" key="5">
    <source>
        <dbReference type="ARBA" id="ARBA00022448"/>
    </source>
</evidence>
<accession>A0A250KZQ4</accession>
<proteinExistence type="inferred from homology"/>
<evidence type="ECO:0000256" key="10">
    <source>
        <dbReference type="ARBA" id="ARBA00022989"/>
    </source>
</evidence>
<keyword evidence="7 12" id="KW-0997">Cell inner membrane</keyword>
<evidence type="ECO:0000256" key="12">
    <source>
        <dbReference type="RuleBase" id="RU363101"/>
    </source>
</evidence>
<evidence type="ECO:0000256" key="8">
    <source>
        <dbReference type="ARBA" id="ARBA00022692"/>
    </source>
</evidence>
<name>A0A250KZQ4_9GAMM</name>
<keyword evidence="14" id="KW-1185">Reference proteome</keyword>
<keyword evidence="11 12" id="KW-0472">Membrane</keyword>
<reference evidence="13 14" key="1">
    <citation type="submission" date="2016-12" db="EMBL/GenBank/DDBJ databases">
        <title>Genome sequencing of Methylocaldum marinum.</title>
        <authorList>
            <person name="Takeuchi M."/>
            <person name="Kamagata Y."/>
            <person name="Hiraoka S."/>
            <person name="Oshima K."/>
            <person name="Hattori M."/>
            <person name="Iwasaki W."/>
        </authorList>
    </citation>
    <scope>NUCLEOTIDE SEQUENCE [LARGE SCALE GENOMIC DNA]</scope>
    <source>
        <strain evidence="13 14">S8</strain>
    </source>
</reference>
<comment type="similarity">
    <text evidence="3 12">Belongs to the CcmD/CycX/HelD family.</text>
</comment>
<dbReference type="Pfam" id="PF04995">
    <property type="entry name" value="CcmD"/>
    <property type="match status" value="1"/>
</dbReference>
<feature type="transmembrane region" description="Helical" evidence="12">
    <location>
        <begin position="12"/>
        <end position="35"/>
    </location>
</feature>
<evidence type="ECO:0000256" key="11">
    <source>
        <dbReference type="ARBA" id="ARBA00023136"/>
    </source>
</evidence>
<evidence type="ECO:0000256" key="7">
    <source>
        <dbReference type="ARBA" id="ARBA00022519"/>
    </source>
</evidence>
<evidence type="ECO:0000256" key="3">
    <source>
        <dbReference type="ARBA" id="ARBA00008741"/>
    </source>
</evidence>
<evidence type="ECO:0000313" key="14">
    <source>
        <dbReference type="Proteomes" id="UP000266313"/>
    </source>
</evidence>
<dbReference type="OrthoDB" id="9815607at2"/>
<dbReference type="GO" id="GO:0015886">
    <property type="term" value="P:heme transport"/>
    <property type="evidence" value="ECO:0007669"/>
    <property type="project" value="InterPro"/>
</dbReference>
<dbReference type="GO" id="GO:0005886">
    <property type="term" value="C:plasma membrane"/>
    <property type="evidence" value="ECO:0007669"/>
    <property type="project" value="UniProtKB-SubCell"/>
</dbReference>
<gene>
    <name evidence="13" type="ORF">sS8_4531</name>
</gene>
<keyword evidence="8 12" id="KW-0812">Transmembrane</keyword>
<dbReference type="EMBL" id="AP017928">
    <property type="protein sequence ID" value="BBA36461.1"/>
    <property type="molecule type" value="Genomic_DNA"/>
</dbReference>
<keyword evidence="6 12" id="KW-1003">Cell membrane</keyword>
<evidence type="ECO:0000313" key="13">
    <source>
        <dbReference type="EMBL" id="BBA36461.1"/>
    </source>
</evidence>
<comment type="function">
    <text evidence="1 12">Required for the export of heme to the periplasm for the biogenesis of c-type cytochromes.</text>
</comment>
<dbReference type="NCBIfam" id="TIGR03141">
    <property type="entry name" value="cytochro_ccmD"/>
    <property type="match status" value="1"/>
</dbReference>
<evidence type="ECO:0000256" key="1">
    <source>
        <dbReference type="ARBA" id="ARBA00002442"/>
    </source>
</evidence>
<dbReference type="Proteomes" id="UP000266313">
    <property type="component" value="Chromosome"/>
</dbReference>
<dbReference type="InterPro" id="IPR052075">
    <property type="entry name" value="Heme_exporter_D"/>
</dbReference>
<comment type="subcellular location">
    <subcellularLocation>
        <location evidence="2 12">Cell inner membrane</location>
        <topology evidence="2 12">Single-pass membrane protein</topology>
    </subcellularLocation>
</comment>
<dbReference type="KEGG" id="mmai:sS8_4531"/>
<evidence type="ECO:0000256" key="9">
    <source>
        <dbReference type="ARBA" id="ARBA00022748"/>
    </source>
</evidence>
<keyword evidence="5 12" id="KW-0813">Transport</keyword>
<organism evidence="13 14">
    <name type="scientific">Methylocaldum marinum</name>
    <dbReference type="NCBI Taxonomy" id="1432792"/>
    <lineage>
        <taxon>Bacteria</taxon>
        <taxon>Pseudomonadati</taxon>
        <taxon>Pseudomonadota</taxon>
        <taxon>Gammaproteobacteria</taxon>
        <taxon>Methylococcales</taxon>
        <taxon>Methylococcaceae</taxon>
        <taxon>Methylocaldum</taxon>
    </lineage>
</organism>
<dbReference type="InterPro" id="IPR007078">
    <property type="entry name" value="Haem_export_protD_CcmD"/>
</dbReference>
<evidence type="ECO:0000256" key="4">
    <source>
        <dbReference type="ARBA" id="ARBA00016461"/>
    </source>
</evidence>
<evidence type="ECO:0000256" key="2">
    <source>
        <dbReference type="ARBA" id="ARBA00004377"/>
    </source>
</evidence>
<dbReference type="RefSeq" id="WP_119631622.1">
    <property type="nucleotide sequence ID" value="NZ_AP017928.1"/>
</dbReference>